<evidence type="ECO:0000313" key="2">
    <source>
        <dbReference type="Proteomes" id="UP000095287"/>
    </source>
</evidence>
<organism evidence="2 3">
    <name type="scientific">Steinernema glaseri</name>
    <dbReference type="NCBI Taxonomy" id="37863"/>
    <lineage>
        <taxon>Eukaryota</taxon>
        <taxon>Metazoa</taxon>
        <taxon>Ecdysozoa</taxon>
        <taxon>Nematoda</taxon>
        <taxon>Chromadorea</taxon>
        <taxon>Rhabditida</taxon>
        <taxon>Tylenchina</taxon>
        <taxon>Panagrolaimomorpha</taxon>
        <taxon>Strongyloidoidea</taxon>
        <taxon>Steinernematidae</taxon>
        <taxon>Steinernema</taxon>
    </lineage>
</organism>
<feature type="region of interest" description="Disordered" evidence="1">
    <location>
        <begin position="146"/>
        <end position="186"/>
    </location>
</feature>
<dbReference type="WBParaSite" id="L893_g17165.t1">
    <property type="protein sequence ID" value="L893_g17165.t1"/>
    <property type="gene ID" value="L893_g17165"/>
</dbReference>
<feature type="region of interest" description="Disordered" evidence="1">
    <location>
        <begin position="219"/>
        <end position="240"/>
    </location>
</feature>
<proteinExistence type="predicted"/>
<evidence type="ECO:0000256" key="1">
    <source>
        <dbReference type="SAM" id="MobiDB-lite"/>
    </source>
</evidence>
<dbReference type="Proteomes" id="UP000095287">
    <property type="component" value="Unplaced"/>
</dbReference>
<dbReference type="AlphaFoldDB" id="A0A1I7YK33"/>
<evidence type="ECO:0000313" key="3">
    <source>
        <dbReference type="WBParaSite" id="L893_g17165.t1"/>
    </source>
</evidence>
<keyword evidence="2" id="KW-1185">Reference proteome</keyword>
<protein>
    <submittedName>
        <fullName evidence="3">Ras-associating domain-containing protein</fullName>
    </submittedName>
</protein>
<accession>A0A1I7YK33</accession>
<feature type="region of interest" description="Disordered" evidence="1">
    <location>
        <begin position="322"/>
        <end position="342"/>
    </location>
</feature>
<reference evidence="3" key="1">
    <citation type="submission" date="2016-11" db="UniProtKB">
        <authorList>
            <consortium name="WormBaseParasite"/>
        </authorList>
    </citation>
    <scope>IDENTIFICATION</scope>
</reference>
<sequence length="342" mass="37778">MLARTELALFFINEFTLSDVRCLLTLQFAWELHLPILMIRPPRTKLVICEGSSSKTVTPKSTEMGALINTEKKVPPSAPSVATNQNPLRPDYELLQEILYHGYQISLSYDRLDHVSSMARLKNRISRLLPPLPGANDAESLASLSVSNNATPSPQPPRGRPPHGGSGGKRAQRSPHMPQKDASNMRASKSMVNLSNGAGSRLPAANGIADLLPQVNRQLSQKSTASSRSERRSSVSSLDDTSNYNATQYLVFSVKDRTQKPILIQFPNDVIFNYDAGRFQNADAAEYLEKDVWGSDTSLEEEAEIAPSILGRFEERDLTAHIATHQPESDLDEELAPYNKPL</sequence>
<name>A0A1I7YK33_9BILA</name>